<evidence type="ECO:0000256" key="1">
    <source>
        <dbReference type="SAM" id="MobiDB-lite"/>
    </source>
</evidence>
<organism evidence="2 3">
    <name type="scientific">Cyphellophora attinorum</name>
    <dbReference type="NCBI Taxonomy" id="1664694"/>
    <lineage>
        <taxon>Eukaryota</taxon>
        <taxon>Fungi</taxon>
        <taxon>Dikarya</taxon>
        <taxon>Ascomycota</taxon>
        <taxon>Pezizomycotina</taxon>
        <taxon>Eurotiomycetes</taxon>
        <taxon>Chaetothyriomycetidae</taxon>
        <taxon>Chaetothyriales</taxon>
        <taxon>Cyphellophoraceae</taxon>
        <taxon>Cyphellophora</taxon>
    </lineage>
</organism>
<keyword evidence="3" id="KW-1185">Reference proteome</keyword>
<dbReference type="Proteomes" id="UP000038010">
    <property type="component" value="Unassembled WGS sequence"/>
</dbReference>
<reference evidence="2 3" key="1">
    <citation type="submission" date="2015-06" db="EMBL/GenBank/DDBJ databases">
        <title>Draft genome of the ant-associated black yeast Phialophora attae CBS 131958.</title>
        <authorList>
            <person name="Moreno L.F."/>
            <person name="Stielow B.J."/>
            <person name="de Hoog S."/>
            <person name="Vicente V.A."/>
            <person name="Weiss V.A."/>
            <person name="de Vries M."/>
            <person name="Cruz L.M."/>
            <person name="Souza E.M."/>
        </authorList>
    </citation>
    <scope>NUCLEOTIDE SEQUENCE [LARGE SCALE GENOMIC DNA]</scope>
    <source>
        <strain evidence="2 3">CBS 131958</strain>
    </source>
</reference>
<dbReference type="RefSeq" id="XP_017998940.1">
    <property type="nucleotide sequence ID" value="XM_018144632.1"/>
</dbReference>
<dbReference type="AlphaFoldDB" id="A0A0N1H2N5"/>
<protein>
    <submittedName>
        <fullName evidence="2">Uncharacterized protein</fullName>
    </submittedName>
</protein>
<feature type="compositionally biased region" description="Acidic residues" evidence="1">
    <location>
        <begin position="299"/>
        <end position="315"/>
    </location>
</feature>
<evidence type="ECO:0000313" key="3">
    <source>
        <dbReference type="Proteomes" id="UP000038010"/>
    </source>
</evidence>
<dbReference type="EMBL" id="LFJN01000016">
    <property type="protein sequence ID" value="KPI38977.1"/>
    <property type="molecule type" value="Genomic_DNA"/>
</dbReference>
<sequence length="348" mass="38433">MEHHRQATPERQQEATAERERRPGQRPDAAPHRTPDRTSTQQPGLRTNPGEGVVAASTTSTPIQTAPSPSSPSATIAPTANIPKFHVNDIVKIKPRHMHLDECFMRVAQVGLKQHGGREVWHYRIGDDRQINESGNDFMLLELRRQSHLKKPWTKGPKVGGEVDFPTLYQGMGSSATYSRGRVVQRIVADGQVYLRVFCPQPVLTLSLRCMVPAEEDRKRPRVGASVTFPTPDQGMGLSVRMTSAKVVQVIDLGHDVVVRLDTKPILTLNLNGIVVAPGDETEATDRGEVSDAPWASEVEAEATDEEEDDQEDDYAGEHIDSEGLDIVMSDDGGGNDLENWLPERHPL</sequence>
<proteinExistence type="predicted"/>
<name>A0A0N1H2N5_9EURO</name>
<accession>A0A0N1H2N5</accession>
<feature type="compositionally biased region" description="Low complexity" evidence="1">
    <location>
        <begin position="55"/>
        <end position="77"/>
    </location>
</feature>
<dbReference type="VEuPathDB" id="FungiDB:AB675_4491"/>
<dbReference type="GeneID" id="28736512"/>
<feature type="region of interest" description="Disordered" evidence="1">
    <location>
        <begin position="1"/>
        <end position="77"/>
    </location>
</feature>
<gene>
    <name evidence="2" type="ORF">AB675_4491</name>
</gene>
<comment type="caution">
    <text evidence="2">The sequence shown here is derived from an EMBL/GenBank/DDBJ whole genome shotgun (WGS) entry which is preliminary data.</text>
</comment>
<feature type="compositionally biased region" description="Basic and acidic residues" evidence="1">
    <location>
        <begin position="1"/>
        <end position="36"/>
    </location>
</feature>
<feature type="region of interest" description="Disordered" evidence="1">
    <location>
        <begin position="280"/>
        <end position="348"/>
    </location>
</feature>
<evidence type="ECO:0000313" key="2">
    <source>
        <dbReference type="EMBL" id="KPI38977.1"/>
    </source>
</evidence>